<name>A0ABV2AU16_9EUKA</name>
<dbReference type="InterPro" id="IPR009319">
    <property type="entry name" value="Phage_A118_VSP1"/>
</dbReference>
<gene>
    <name evidence="2" type="ORF">MHBO_004395</name>
</gene>
<protein>
    <submittedName>
        <fullName evidence="2">Uncharacterized protein</fullName>
    </submittedName>
</protein>
<keyword evidence="3" id="KW-1185">Reference proteome</keyword>
<reference evidence="2 3" key="1">
    <citation type="journal article" date="2024" name="BMC Biol.">
        <title>Comparative genomics of Ascetosporea gives new insight into the evolutionary basis for animal parasitism in Rhizaria.</title>
        <authorList>
            <person name="Hiltunen Thoren M."/>
            <person name="Onut-Brannstrom I."/>
            <person name="Alfjorden A."/>
            <person name="Peckova H."/>
            <person name="Swords F."/>
            <person name="Hooper C."/>
            <person name="Holzer A.S."/>
            <person name="Bass D."/>
            <person name="Burki F."/>
        </authorList>
    </citation>
    <scope>NUCLEOTIDE SEQUENCE [LARGE SCALE GENOMIC DNA]</scope>
    <source>
        <strain evidence="2">20-A016</strain>
    </source>
</reference>
<sequence>MFPIILGVSKPVYSKAELKQRHAVANQVKTYKVGDKEYKTTGYDSTQTQRRYETTLRRLKDERDALKSAGDTLGAKQLQQRITEKSKEYRNVSEQLGLKPKPNRTR</sequence>
<dbReference type="Pfam" id="PF06152">
    <property type="entry name" value="Phage_min_cap2"/>
    <property type="match status" value="1"/>
</dbReference>
<accession>A0ABV2AU16</accession>
<evidence type="ECO:0000256" key="1">
    <source>
        <dbReference type="SAM" id="MobiDB-lite"/>
    </source>
</evidence>
<comment type="caution">
    <text evidence="2">The sequence shown here is derived from an EMBL/GenBank/DDBJ whole genome shotgun (WGS) entry which is preliminary data.</text>
</comment>
<feature type="region of interest" description="Disordered" evidence="1">
    <location>
        <begin position="67"/>
        <end position="106"/>
    </location>
</feature>
<feature type="compositionally biased region" description="Basic and acidic residues" evidence="1">
    <location>
        <begin position="82"/>
        <end position="91"/>
    </location>
</feature>
<evidence type="ECO:0000313" key="2">
    <source>
        <dbReference type="EMBL" id="MES1922867.1"/>
    </source>
</evidence>
<dbReference type="Proteomes" id="UP001439008">
    <property type="component" value="Unassembled WGS sequence"/>
</dbReference>
<proteinExistence type="predicted"/>
<organism evidence="2 3">
    <name type="scientific">Bonamia ostreae</name>
    <dbReference type="NCBI Taxonomy" id="126728"/>
    <lineage>
        <taxon>Eukaryota</taxon>
        <taxon>Sar</taxon>
        <taxon>Rhizaria</taxon>
        <taxon>Endomyxa</taxon>
        <taxon>Ascetosporea</taxon>
        <taxon>Haplosporida</taxon>
        <taxon>Bonamia</taxon>
    </lineage>
</organism>
<dbReference type="EMBL" id="JBDODL010003927">
    <property type="protein sequence ID" value="MES1922867.1"/>
    <property type="molecule type" value="Genomic_DNA"/>
</dbReference>
<evidence type="ECO:0000313" key="3">
    <source>
        <dbReference type="Proteomes" id="UP001439008"/>
    </source>
</evidence>